<dbReference type="InterPro" id="IPR023214">
    <property type="entry name" value="HAD_sf"/>
</dbReference>
<dbReference type="SUPFAM" id="SSF56784">
    <property type="entry name" value="HAD-like"/>
    <property type="match status" value="1"/>
</dbReference>
<dbReference type="EMBL" id="MRAE01000002">
    <property type="protein sequence ID" value="OOO69756.1"/>
    <property type="molecule type" value="Genomic_DNA"/>
</dbReference>
<name>A0A1S9IHG7_9CLOT</name>
<reference evidence="1 3" key="2">
    <citation type="submission" date="2016-12" db="EMBL/GenBank/DDBJ databases">
        <title>Clostridium tepidum sp. nov., a close relative of Clostridium sporogenes and Clostridium botulinum Group I.</title>
        <authorList>
            <person name="Dobritsa A.P."/>
            <person name="Kutumbaka K."/>
            <person name="Werner K."/>
            <person name="Samadpour M."/>
        </authorList>
    </citation>
    <scope>NUCLEOTIDE SEQUENCE [LARGE SCALE GENOMIC DNA]</scope>
    <source>
        <strain evidence="1 3">PE</strain>
    </source>
</reference>
<dbReference type="InterPro" id="IPR006439">
    <property type="entry name" value="HAD-SF_hydro_IA"/>
</dbReference>
<reference evidence="2 4" key="1">
    <citation type="submission" date="2016-12" db="EMBL/GenBank/DDBJ databases">
        <title>Clostridium tepidum sp. nov., a close relative of Clostridium sporogenes and Clostridium botulinum Group I.</title>
        <authorList>
            <person name="Dobritsa A.P."/>
            <person name="Kutumbaka K.K."/>
            <person name="Werner K."/>
            <person name="Wiedmann M."/>
            <person name="Asmus A."/>
            <person name="Samadpour M."/>
        </authorList>
    </citation>
    <scope>NUCLEOTIDE SEQUENCE [LARGE SCALE GENOMIC DNA]</scope>
    <source>
        <strain evidence="2 4">IEH 97212</strain>
    </source>
</reference>
<evidence type="ECO:0000313" key="1">
    <source>
        <dbReference type="EMBL" id="OOO63608.1"/>
    </source>
</evidence>
<dbReference type="STRING" id="1962263.BS637_00865"/>
<evidence type="ECO:0000313" key="2">
    <source>
        <dbReference type="EMBL" id="OOO69756.1"/>
    </source>
</evidence>
<dbReference type="NCBIfam" id="TIGR01549">
    <property type="entry name" value="HAD-SF-IA-v1"/>
    <property type="match status" value="1"/>
</dbReference>
<keyword evidence="3" id="KW-1185">Reference proteome</keyword>
<comment type="caution">
    <text evidence="2">The sequence shown here is derived from an EMBL/GenBank/DDBJ whole genome shotgun (WGS) entry which is preliminary data.</text>
</comment>
<dbReference type="Gene3D" id="3.40.50.1000">
    <property type="entry name" value="HAD superfamily/HAD-like"/>
    <property type="match status" value="1"/>
</dbReference>
<dbReference type="Gene3D" id="1.10.150.400">
    <property type="match status" value="1"/>
</dbReference>
<dbReference type="Proteomes" id="UP000190206">
    <property type="component" value="Unassembled WGS sequence"/>
</dbReference>
<accession>A0A1S9IHG7</accession>
<dbReference type="RefSeq" id="WP_078022597.1">
    <property type="nucleotide sequence ID" value="NZ_MRAD01000001.1"/>
</dbReference>
<dbReference type="OrthoDB" id="9816564at2"/>
<evidence type="ECO:0000313" key="4">
    <source>
        <dbReference type="Proteomes" id="UP000190256"/>
    </source>
</evidence>
<evidence type="ECO:0008006" key="5">
    <source>
        <dbReference type="Google" id="ProtNLM"/>
    </source>
</evidence>
<sequence length="790" mass="92012">MQEVHLWERDTILSKIDIKGIKLLSCDIFDTLVFRTTAKPTDIFEQVGEVALKEGVLRNTISPKEFRELRVRAELKARLNKLEKYNTREVSLLDIYLEFSPNICEINRMIELELEIEKKNIYLNYNVYSFIKHCKANQIKIVLLSDMYLSSKQIEEILINSGADINIFDKIIVSSEWGTSKSKKELYNILLKEYKDINANKVIHIGDNYISDFVNAKQFGINSIHYALDRINSLKYEMELLRDNLCIGELLALRKQKSLNRKYSNEKDNFLYDFGATVLGPIFSIFIDYVVSIVEDSGIKNIHPIMRDGYIFEKMLNEYYKKTKSSNINIKSIYASRKSTFLASLPEINKKVIESYLYSSQLTVKSFFSRFGMEVINPFKEFGDYGLLNTKDIPSNKNPGLTIYDEIINYLLAEDVSSNINKKIQESRKLLISYLEQEIDISKPFMTIDIGYNGTVINSIEKAFNMEGKEIKATHLILIGHILLLNRVLEGIDVRAFIKYKDNEDFFNGIFFTPLFIEAFMSNSLGSVLRYEIKENNQIIPVIDELNIERYNEKEREICQLGIMDFYNSYLDFLSNKPWLRDKIMSDTRRVIWLIERFMKYPTAIEAKYLGDLYSENDFYYKDLNKLCTTEEENKVKKIGPQNYLKSNKEKSNIWPSGVVERVYPNYMAIQLFKGSKNNTIKSMSNIAEYLILNKITECVVYGAGQMGHSLVKILLTCNIKIINIIDRDEKLWGSKIEGIEIISFYQSKLLNNNVYVIASYAFMQEIKEFIINNHNRPEELVIVDYTCNL</sequence>
<dbReference type="InterPro" id="IPR036412">
    <property type="entry name" value="HAD-like_sf"/>
</dbReference>
<gene>
    <name evidence="1" type="ORF">BS637_00865</name>
    <name evidence="2" type="ORF">BS638_01415</name>
</gene>
<dbReference type="Gene3D" id="3.40.50.720">
    <property type="entry name" value="NAD(P)-binding Rossmann-like Domain"/>
    <property type="match status" value="1"/>
</dbReference>
<organism evidence="2 4">
    <name type="scientific">Clostridium tepidum</name>
    <dbReference type="NCBI Taxonomy" id="1962263"/>
    <lineage>
        <taxon>Bacteria</taxon>
        <taxon>Bacillati</taxon>
        <taxon>Bacillota</taxon>
        <taxon>Clostridia</taxon>
        <taxon>Eubacteriales</taxon>
        <taxon>Clostridiaceae</taxon>
        <taxon>Clostridium</taxon>
    </lineage>
</organism>
<dbReference type="EMBL" id="MRAD01000001">
    <property type="protein sequence ID" value="OOO63608.1"/>
    <property type="molecule type" value="Genomic_DNA"/>
</dbReference>
<protein>
    <recommendedName>
        <fullName evidence="5">HAD family hydrolase</fullName>
    </recommendedName>
</protein>
<proteinExistence type="predicted"/>
<evidence type="ECO:0000313" key="3">
    <source>
        <dbReference type="Proteomes" id="UP000190206"/>
    </source>
</evidence>
<dbReference type="AlphaFoldDB" id="A0A1S9IHG7"/>
<dbReference type="Proteomes" id="UP000190256">
    <property type="component" value="Unassembled WGS sequence"/>
</dbReference>